<dbReference type="EMBL" id="FMXE01000030">
    <property type="protein sequence ID" value="SDA91844.1"/>
    <property type="molecule type" value="Genomic_DNA"/>
</dbReference>
<name>A0A1G5ZAN7_9BACT</name>
<dbReference type="STRING" id="279824.SAMN03080617_03463"/>
<reference evidence="2" key="1">
    <citation type="submission" date="2016-10" db="EMBL/GenBank/DDBJ databases">
        <authorList>
            <person name="Varghese N."/>
            <person name="Submissions S."/>
        </authorList>
    </citation>
    <scope>NUCLEOTIDE SEQUENCE [LARGE SCALE GENOMIC DNA]</scope>
    <source>
        <strain evidence="2">DSM 22703</strain>
    </source>
</reference>
<evidence type="ECO:0000313" key="2">
    <source>
        <dbReference type="Proteomes" id="UP000198756"/>
    </source>
</evidence>
<organism evidence="1 2">
    <name type="scientific">Algoriphagus alkaliphilus</name>
    <dbReference type="NCBI Taxonomy" id="279824"/>
    <lineage>
        <taxon>Bacteria</taxon>
        <taxon>Pseudomonadati</taxon>
        <taxon>Bacteroidota</taxon>
        <taxon>Cytophagia</taxon>
        <taxon>Cytophagales</taxon>
        <taxon>Cyclobacteriaceae</taxon>
        <taxon>Algoriphagus</taxon>
    </lineage>
</organism>
<sequence length="81" mass="9287">MTKLIFGPELEGACIQALENEPNFQSFSTFSTPNVGIDSGLYGRCPQFLQTGNGLTRLHCEFYRNRQRGGRFRSKRLEREL</sequence>
<gene>
    <name evidence="1" type="ORF">SAMN03080617_03463</name>
</gene>
<proteinExistence type="predicted"/>
<evidence type="ECO:0000313" key="1">
    <source>
        <dbReference type="EMBL" id="SDA91844.1"/>
    </source>
</evidence>
<accession>A0A1G5ZAN7</accession>
<keyword evidence="2" id="KW-1185">Reference proteome</keyword>
<dbReference type="Proteomes" id="UP000198756">
    <property type="component" value="Unassembled WGS sequence"/>
</dbReference>
<protein>
    <submittedName>
        <fullName evidence="1">Uncharacterized protein</fullName>
    </submittedName>
</protein>
<dbReference type="AlphaFoldDB" id="A0A1G5ZAN7"/>